<accession>A0A1X1TIY5</accession>
<organism evidence="1 2">
    <name type="scientific">Mycobacterium conspicuum</name>
    <dbReference type="NCBI Taxonomy" id="44010"/>
    <lineage>
        <taxon>Bacteria</taxon>
        <taxon>Bacillati</taxon>
        <taxon>Actinomycetota</taxon>
        <taxon>Actinomycetes</taxon>
        <taxon>Mycobacteriales</taxon>
        <taxon>Mycobacteriaceae</taxon>
        <taxon>Mycobacterium</taxon>
    </lineage>
</organism>
<reference evidence="1 2" key="1">
    <citation type="journal article" date="2019" name="Emerg. Microbes Infect.">
        <title>Comprehensive subspecies identification of 175 nontuberculous mycobacteria species based on 7547 genomic profiles.</title>
        <authorList>
            <person name="Matsumoto Y."/>
            <person name="Kinjo T."/>
            <person name="Motooka D."/>
            <person name="Nabeya D."/>
            <person name="Jung N."/>
            <person name="Uechi K."/>
            <person name="Horii T."/>
            <person name="Iida T."/>
            <person name="Fujita J."/>
            <person name="Nakamura S."/>
        </authorList>
    </citation>
    <scope>NUCLEOTIDE SEQUENCE [LARGE SCALE GENOMIC DNA]</scope>
    <source>
        <strain evidence="1 2">JCM 14738</strain>
    </source>
</reference>
<dbReference type="Proteomes" id="UP000467385">
    <property type="component" value="Chromosome"/>
</dbReference>
<dbReference type="PROSITE" id="PS50921">
    <property type="entry name" value="ANTAR"/>
    <property type="match status" value="1"/>
</dbReference>
<name>A0A1X1TIY5_9MYCO</name>
<dbReference type="Pfam" id="PF03861">
    <property type="entry name" value="ANTAR"/>
    <property type="match status" value="1"/>
</dbReference>
<dbReference type="GO" id="GO:0003723">
    <property type="term" value="F:RNA binding"/>
    <property type="evidence" value="ECO:0007669"/>
    <property type="project" value="InterPro"/>
</dbReference>
<dbReference type="Gene3D" id="3.30.450.20">
    <property type="entry name" value="PAS domain"/>
    <property type="match status" value="1"/>
</dbReference>
<dbReference type="InterPro" id="IPR036388">
    <property type="entry name" value="WH-like_DNA-bd_sf"/>
</dbReference>
<proteinExistence type="predicted"/>
<dbReference type="SUPFAM" id="SSF55785">
    <property type="entry name" value="PYP-like sensor domain (PAS domain)"/>
    <property type="match status" value="1"/>
</dbReference>
<dbReference type="SMART" id="SM01012">
    <property type="entry name" value="ANTAR"/>
    <property type="match status" value="1"/>
</dbReference>
<dbReference type="EMBL" id="AP022613">
    <property type="protein sequence ID" value="BBZ37999.1"/>
    <property type="molecule type" value="Genomic_DNA"/>
</dbReference>
<evidence type="ECO:0000313" key="2">
    <source>
        <dbReference type="Proteomes" id="UP000467385"/>
    </source>
</evidence>
<dbReference type="AlphaFoldDB" id="A0A1X1TIY5"/>
<protein>
    <submittedName>
        <fullName evidence="1">Putative transcription antitermination regulator</fullName>
    </submittedName>
</protein>
<dbReference type="STRING" id="44010.AWC00_07045"/>
<dbReference type="InterPro" id="IPR005561">
    <property type="entry name" value="ANTAR"/>
</dbReference>
<dbReference type="InterPro" id="IPR035965">
    <property type="entry name" value="PAS-like_dom_sf"/>
</dbReference>
<gene>
    <name evidence="1" type="ORF">MCNS_10620</name>
</gene>
<keyword evidence="2" id="KW-1185">Reference proteome</keyword>
<dbReference type="Gene3D" id="1.10.10.10">
    <property type="entry name" value="Winged helix-like DNA-binding domain superfamily/Winged helix DNA-binding domain"/>
    <property type="match status" value="1"/>
</dbReference>
<sequence length="205" mass="22283">MRVREEGEELVRPIARTPVGSFRYTVAGDRWEWSDEAARMHGYEPGTVCPTAELAGLLEQLRQRGSPVSSRHRVTDTHGHERLVMVVADQFCDDGGALAGITGFCLDVTDQVNDEIQAQVSESVRAVSARRAVINQAMGALMLRYGLTADSAFLLLARLSQESNVKVRVLAERVVASTAARGKLPDDVADRAGIVLREAAGHPHP</sequence>
<dbReference type="RefSeq" id="WP_232079210.1">
    <property type="nucleotide sequence ID" value="NZ_AP022613.1"/>
</dbReference>
<evidence type="ECO:0000313" key="1">
    <source>
        <dbReference type="EMBL" id="BBZ37999.1"/>
    </source>
</evidence>